<gene>
    <name evidence="4" type="ORF">ROJ8625_00574</name>
</gene>
<keyword evidence="3" id="KW-0812">Transmembrane</keyword>
<keyword evidence="2" id="KW-0813">Transport</keyword>
<dbReference type="EMBL" id="FWFK01000001">
    <property type="protein sequence ID" value="SLN17788.1"/>
    <property type="molecule type" value="Genomic_DNA"/>
</dbReference>
<feature type="transmembrane region" description="Helical" evidence="3">
    <location>
        <begin position="113"/>
        <end position="141"/>
    </location>
</feature>
<feature type="transmembrane region" description="Helical" evidence="3">
    <location>
        <begin position="153"/>
        <end position="176"/>
    </location>
</feature>
<feature type="transmembrane region" description="Helical" evidence="3">
    <location>
        <begin position="245"/>
        <end position="263"/>
    </location>
</feature>
<dbReference type="PANTHER" id="PTHR30413:SF10">
    <property type="entry name" value="CAPSULE POLYSACCHARIDE EXPORT INNER-MEMBRANE PROTEIN CTRC"/>
    <property type="match status" value="1"/>
</dbReference>
<keyword evidence="5" id="KW-1185">Reference proteome</keyword>
<evidence type="ECO:0000313" key="4">
    <source>
        <dbReference type="EMBL" id="SLN17788.1"/>
    </source>
</evidence>
<comment type="similarity">
    <text evidence="1">Belongs to the ABC-2 integral membrane protein family.</text>
</comment>
<protein>
    <recommendedName>
        <fullName evidence="6">ABC-2 type transporter</fullName>
    </recommendedName>
</protein>
<reference evidence="4 5" key="1">
    <citation type="submission" date="2017-03" db="EMBL/GenBank/DDBJ databases">
        <authorList>
            <person name="Afonso C.L."/>
            <person name="Miller P.J."/>
            <person name="Scott M.A."/>
            <person name="Spackman E."/>
            <person name="Goraichik I."/>
            <person name="Dimitrov K.M."/>
            <person name="Suarez D.L."/>
            <person name="Swayne D.E."/>
        </authorList>
    </citation>
    <scope>NUCLEOTIDE SEQUENCE [LARGE SCALE GENOMIC DNA]</scope>
    <source>
        <strain evidence="4 5">CECT 8625</strain>
    </source>
</reference>
<evidence type="ECO:0000256" key="3">
    <source>
        <dbReference type="SAM" id="Phobius"/>
    </source>
</evidence>
<accession>A0A1X6YFA9</accession>
<evidence type="ECO:0008006" key="6">
    <source>
        <dbReference type="Google" id="ProtNLM"/>
    </source>
</evidence>
<keyword evidence="3" id="KW-1133">Transmembrane helix</keyword>
<dbReference type="RefSeq" id="WP_085790316.1">
    <property type="nucleotide sequence ID" value="NZ_FWFK01000001.1"/>
</dbReference>
<feature type="transmembrane region" description="Helical" evidence="3">
    <location>
        <begin position="36"/>
        <end position="60"/>
    </location>
</feature>
<organism evidence="4 5">
    <name type="scientific">Roseivivax jejudonensis</name>
    <dbReference type="NCBI Taxonomy" id="1529041"/>
    <lineage>
        <taxon>Bacteria</taxon>
        <taxon>Pseudomonadati</taxon>
        <taxon>Pseudomonadota</taxon>
        <taxon>Alphaproteobacteria</taxon>
        <taxon>Rhodobacterales</taxon>
        <taxon>Roseobacteraceae</taxon>
        <taxon>Roseivivax</taxon>
    </lineage>
</organism>
<proteinExistence type="inferred from homology"/>
<feature type="transmembrane region" description="Helical" evidence="3">
    <location>
        <begin position="72"/>
        <end position="93"/>
    </location>
</feature>
<sequence>MFEARKPRNQVGSAYMLAETVYHASVRSVRKSHGNAVLAIGLNIMQAVIFVTIFYFMFMILGLKGVSMRGDFLLYIMTGVFLFLTHTKSVGAVSSAEGPTSPMMQHAPMTTAVSILSAMLSTLYVQILSLVVILFVYDALLNPGVLAEIVDPISALGMLLLAWFSGAAIGMVFLAAKPWAPTFVGLLSTVYQRANMIASGKMFVANALPPTMLQLFDWNPLFHAIDQCRGYTFVNYFPRNSSWEYALWFALVALMIGLMGEFYTRRHASASWGARR</sequence>
<dbReference type="PANTHER" id="PTHR30413">
    <property type="entry name" value="INNER MEMBRANE TRANSPORT PERMEASE"/>
    <property type="match status" value="1"/>
</dbReference>
<dbReference type="GO" id="GO:0015920">
    <property type="term" value="P:lipopolysaccharide transport"/>
    <property type="evidence" value="ECO:0007669"/>
    <property type="project" value="TreeGrafter"/>
</dbReference>
<keyword evidence="3" id="KW-0472">Membrane</keyword>
<evidence type="ECO:0000256" key="2">
    <source>
        <dbReference type="ARBA" id="ARBA00022448"/>
    </source>
</evidence>
<name>A0A1X6YFA9_9RHOB</name>
<dbReference type="AlphaFoldDB" id="A0A1X6YFA9"/>
<evidence type="ECO:0000313" key="5">
    <source>
        <dbReference type="Proteomes" id="UP000193570"/>
    </source>
</evidence>
<evidence type="ECO:0000256" key="1">
    <source>
        <dbReference type="ARBA" id="ARBA00007783"/>
    </source>
</evidence>
<dbReference type="Proteomes" id="UP000193570">
    <property type="component" value="Unassembled WGS sequence"/>
</dbReference>
<dbReference type="OrthoDB" id="7835223at2"/>